<sequence length="14" mass="1497">MQSIPPKTSEQGPP</sequence>
<reference evidence="1" key="1">
    <citation type="submission" date="2014-09" db="EMBL/GenBank/DDBJ databases">
        <authorList>
            <person name="Magalhaes I.L.F."/>
            <person name="Oliveira U."/>
            <person name="Santos F.R."/>
            <person name="Vidigal T.H.D.A."/>
            <person name="Brescovit A.D."/>
            <person name="Santos A.J."/>
        </authorList>
    </citation>
    <scope>NUCLEOTIDE SEQUENCE</scope>
    <source>
        <tissue evidence="1">Shoot tissue taken approximately 20 cm above the soil surface</tissue>
    </source>
</reference>
<proteinExistence type="predicted"/>
<accession>A0A0A8Z7S5</accession>
<evidence type="ECO:0000313" key="1">
    <source>
        <dbReference type="EMBL" id="JAD33708.1"/>
    </source>
</evidence>
<protein>
    <submittedName>
        <fullName evidence="1">Uncharacterized protein</fullName>
    </submittedName>
</protein>
<name>A0A0A8Z7S5_ARUDO</name>
<reference evidence="1" key="2">
    <citation type="journal article" date="2015" name="Data Brief">
        <title>Shoot transcriptome of the giant reed, Arundo donax.</title>
        <authorList>
            <person name="Barrero R.A."/>
            <person name="Guerrero F.D."/>
            <person name="Moolhuijzen P."/>
            <person name="Goolsby J.A."/>
            <person name="Tidwell J."/>
            <person name="Bellgard S.E."/>
            <person name="Bellgard M.I."/>
        </authorList>
    </citation>
    <scope>NUCLEOTIDE SEQUENCE</scope>
    <source>
        <tissue evidence="1">Shoot tissue taken approximately 20 cm above the soil surface</tissue>
    </source>
</reference>
<dbReference type="EMBL" id="GBRH01264187">
    <property type="protein sequence ID" value="JAD33708.1"/>
    <property type="molecule type" value="Transcribed_RNA"/>
</dbReference>
<organism evidence="1">
    <name type="scientific">Arundo donax</name>
    <name type="common">Giant reed</name>
    <name type="synonym">Donax arundinaceus</name>
    <dbReference type="NCBI Taxonomy" id="35708"/>
    <lineage>
        <taxon>Eukaryota</taxon>
        <taxon>Viridiplantae</taxon>
        <taxon>Streptophyta</taxon>
        <taxon>Embryophyta</taxon>
        <taxon>Tracheophyta</taxon>
        <taxon>Spermatophyta</taxon>
        <taxon>Magnoliopsida</taxon>
        <taxon>Liliopsida</taxon>
        <taxon>Poales</taxon>
        <taxon>Poaceae</taxon>
        <taxon>PACMAD clade</taxon>
        <taxon>Arundinoideae</taxon>
        <taxon>Arundineae</taxon>
        <taxon>Arundo</taxon>
    </lineage>
</organism>